<gene>
    <name evidence="2" type="ORF">Hyperionvirus5_54</name>
</gene>
<evidence type="ECO:0000313" key="2">
    <source>
        <dbReference type="EMBL" id="AYV83248.1"/>
    </source>
</evidence>
<accession>A0A3G5A7U2</accession>
<feature type="region of interest" description="Disordered" evidence="1">
    <location>
        <begin position="44"/>
        <end position="69"/>
    </location>
</feature>
<proteinExistence type="predicted"/>
<evidence type="ECO:0000256" key="1">
    <source>
        <dbReference type="SAM" id="MobiDB-lite"/>
    </source>
</evidence>
<dbReference type="EMBL" id="MK072387">
    <property type="protein sequence ID" value="AYV83248.1"/>
    <property type="molecule type" value="Genomic_DNA"/>
</dbReference>
<reference evidence="2" key="1">
    <citation type="submission" date="2018-10" db="EMBL/GenBank/DDBJ databases">
        <title>Hidden diversity of soil giant viruses.</title>
        <authorList>
            <person name="Schulz F."/>
            <person name="Alteio L."/>
            <person name="Goudeau D."/>
            <person name="Ryan E.M."/>
            <person name="Malmstrom R.R."/>
            <person name="Blanchard J."/>
            <person name="Woyke T."/>
        </authorList>
    </citation>
    <scope>NUCLEOTIDE SEQUENCE</scope>
    <source>
        <strain evidence="2">HYV1</strain>
    </source>
</reference>
<feature type="compositionally biased region" description="Acidic residues" evidence="1">
    <location>
        <begin position="48"/>
        <end position="69"/>
    </location>
</feature>
<sequence>MASLTDVSCRGPGCRVRSSRCEMIFHERFCYHFLTCNKAAREWSGESEGFDGSDDESDYDCDDDDSDID</sequence>
<name>A0A3G5A7U2_9VIRU</name>
<protein>
    <submittedName>
        <fullName evidence="2">Uncharacterized protein</fullName>
    </submittedName>
</protein>
<organism evidence="2">
    <name type="scientific">Hyperionvirus sp</name>
    <dbReference type="NCBI Taxonomy" id="2487770"/>
    <lineage>
        <taxon>Viruses</taxon>
        <taxon>Varidnaviria</taxon>
        <taxon>Bamfordvirae</taxon>
        <taxon>Nucleocytoviricota</taxon>
        <taxon>Megaviricetes</taxon>
        <taxon>Imitervirales</taxon>
        <taxon>Mimiviridae</taxon>
        <taxon>Klosneuvirinae</taxon>
    </lineage>
</organism>